<dbReference type="EnsemblPlants" id="Ma02_t25110.1">
    <property type="protein sequence ID" value="Ma02_p25110.1"/>
    <property type="gene ID" value="Ma02_g25110"/>
</dbReference>
<dbReference type="InParanoid" id="A0A804I6Q4"/>
<keyword evidence="3" id="KW-1185">Reference proteome</keyword>
<organism evidence="2 3">
    <name type="scientific">Musa acuminata subsp. malaccensis</name>
    <name type="common">Wild banana</name>
    <name type="synonym">Musa malaccensis</name>
    <dbReference type="NCBI Taxonomy" id="214687"/>
    <lineage>
        <taxon>Eukaryota</taxon>
        <taxon>Viridiplantae</taxon>
        <taxon>Streptophyta</taxon>
        <taxon>Embryophyta</taxon>
        <taxon>Tracheophyta</taxon>
        <taxon>Spermatophyta</taxon>
        <taxon>Magnoliopsida</taxon>
        <taxon>Liliopsida</taxon>
        <taxon>Zingiberales</taxon>
        <taxon>Musaceae</taxon>
        <taxon>Musa</taxon>
    </lineage>
</organism>
<proteinExistence type="predicted"/>
<gene>
    <name evidence="1" type="ORF">GSMUA_79810.1</name>
</gene>
<evidence type="ECO:0000313" key="2">
    <source>
        <dbReference type="EnsemblPlants" id="Ma02_p25110.1"/>
    </source>
</evidence>
<evidence type="ECO:0000313" key="1">
    <source>
        <dbReference type="EMBL" id="CAG1863086.1"/>
    </source>
</evidence>
<dbReference type="Gramene" id="Ma02_t25110.1">
    <property type="protein sequence ID" value="Ma02_p25110.1"/>
    <property type="gene ID" value="Ma02_g25110"/>
</dbReference>
<dbReference type="EMBL" id="HG996467">
    <property type="protein sequence ID" value="CAG1863086.1"/>
    <property type="molecule type" value="Genomic_DNA"/>
</dbReference>
<accession>A0A804I6Q4</accession>
<dbReference type="AlphaFoldDB" id="A0A804I6Q4"/>
<evidence type="ECO:0000313" key="3">
    <source>
        <dbReference type="Proteomes" id="UP000012960"/>
    </source>
</evidence>
<name>A0A804I6Q4_MUSAM</name>
<sequence>MRACMSTHAWHISCIHLDDEWGQIFKCKNEIYLFIGTQIVA</sequence>
<reference evidence="2" key="2">
    <citation type="submission" date="2021-05" db="UniProtKB">
        <authorList>
            <consortium name="EnsemblPlants"/>
        </authorList>
    </citation>
    <scope>IDENTIFICATION</scope>
    <source>
        <strain evidence="2">subsp. malaccensis</strain>
    </source>
</reference>
<protein>
    <submittedName>
        <fullName evidence="1">(wild Malaysian banana) hypothetical protein</fullName>
    </submittedName>
</protein>
<reference evidence="1" key="1">
    <citation type="submission" date="2021-03" db="EMBL/GenBank/DDBJ databases">
        <authorList>
            <consortium name="Genoscope - CEA"/>
            <person name="William W."/>
        </authorList>
    </citation>
    <scope>NUCLEOTIDE SEQUENCE</scope>
    <source>
        <strain evidence="1">Doubled-haploid Pahang</strain>
    </source>
</reference>
<dbReference type="Proteomes" id="UP000012960">
    <property type="component" value="Unplaced"/>
</dbReference>